<organism evidence="14 15">
    <name type="scientific">Humisphaera borealis</name>
    <dbReference type="NCBI Taxonomy" id="2807512"/>
    <lineage>
        <taxon>Bacteria</taxon>
        <taxon>Pseudomonadati</taxon>
        <taxon>Planctomycetota</taxon>
        <taxon>Phycisphaerae</taxon>
        <taxon>Tepidisphaerales</taxon>
        <taxon>Tepidisphaeraceae</taxon>
        <taxon>Humisphaera</taxon>
    </lineage>
</organism>
<keyword evidence="5 11" id="KW-0808">Transferase</keyword>
<keyword evidence="4 11" id="KW-0240">DNA-directed RNA polymerase</keyword>
<dbReference type="GO" id="GO:0003899">
    <property type="term" value="F:DNA-directed RNA polymerase activity"/>
    <property type="evidence" value="ECO:0007669"/>
    <property type="project" value="UniProtKB-UniRule"/>
</dbReference>
<dbReference type="SUPFAM" id="SSF47789">
    <property type="entry name" value="C-terminal domain of RNA polymerase alpha subunit"/>
    <property type="match status" value="1"/>
</dbReference>
<feature type="region of interest" description="Alpha N-terminal domain (alpha-NTD)" evidence="11">
    <location>
        <begin position="1"/>
        <end position="236"/>
    </location>
</feature>
<sequence>MRIRWRGLELPSRVVRDEQVSTETFGRFTAEPFERGFGTTVGNSLRRILLSSLEGAAVTHIKLKGAQHEFSSLAGVMEDVTDIILNIKSLIVKCESDEPKEIKLVAKKAGPVTAGMIETDPSVTIFNKNMVIATLTEDVNFEMTLKVAKGRGYKTASENNAELEEQEIGQIAVDSIFSPVTRVRYSTEDARVGQKTDYDRLVLEIWTNGTISPEMALVEASKILRKHLNPFVQYFELGSELANEDAIDALRDANKAMVDPELENKLNMTVQELDLSVRANNCLESAKIQTVRELVQKTDLDLLKVRSFGKTSLREVKRKLADMGLSLGMDLSVVQQGGMDAAVMPDDDEDEMAESDEQAAR</sequence>
<evidence type="ECO:0000256" key="10">
    <source>
        <dbReference type="ARBA" id="ARBA00048552"/>
    </source>
</evidence>
<dbReference type="InterPro" id="IPR011773">
    <property type="entry name" value="DNA-dir_RpoA"/>
</dbReference>
<dbReference type="InterPro" id="IPR036643">
    <property type="entry name" value="RNApol_insert_sf"/>
</dbReference>
<evidence type="ECO:0000256" key="11">
    <source>
        <dbReference type="HAMAP-Rule" id="MF_00059"/>
    </source>
</evidence>
<dbReference type="Pfam" id="PF01000">
    <property type="entry name" value="RNA_pol_A_bac"/>
    <property type="match status" value="1"/>
</dbReference>
<evidence type="ECO:0000259" key="13">
    <source>
        <dbReference type="SMART" id="SM00662"/>
    </source>
</evidence>
<dbReference type="Gene3D" id="3.30.1360.10">
    <property type="entry name" value="RNA polymerase, RBP11-like subunit"/>
    <property type="match status" value="1"/>
</dbReference>
<dbReference type="Pfam" id="PF01193">
    <property type="entry name" value="RNA_pol_L"/>
    <property type="match status" value="1"/>
</dbReference>
<feature type="compositionally biased region" description="Acidic residues" evidence="12">
    <location>
        <begin position="345"/>
        <end position="361"/>
    </location>
</feature>
<evidence type="ECO:0000256" key="9">
    <source>
        <dbReference type="ARBA" id="ARBA00033070"/>
    </source>
</evidence>
<comment type="function">
    <text evidence="11">DNA-dependent RNA polymerase catalyzes the transcription of DNA into RNA using the four ribonucleoside triphosphates as substrates.</text>
</comment>
<keyword evidence="6 11" id="KW-0548">Nucleotidyltransferase</keyword>
<protein>
    <recommendedName>
        <fullName evidence="3 11">DNA-directed RNA polymerase subunit alpha</fullName>
        <shortName evidence="11">RNAP subunit alpha</shortName>
        <ecNumber evidence="2 11">2.7.7.6</ecNumber>
    </recommendedName>
    <alternativeName>
        <fullName evidence="9 11">RNA polymerase subunit alpha</fullName>
    </alternativeName>
    <alternativeName>
        <fullName evidence="8 11">Transcriptase subunit alpha</fullName>
    </alternativeName>
</protein>
<dbReference type="KEGG" id="hbs:IPV69_18460"/>
<dbReference type="SUPFAM" id="SSF56553">
    <property type="entry name" value="Insert subdomain of RNA polymerase alpha subunit"/>
    <property type="match status" value="1"/>
</dbReference>
<name>A0A7M2WS05_9BACT</name>
<dbReference type="NCBIfam" id="NF003513">
    <property type="entry name" value="PRK05182.1-2"/>
    <property type="match status" value="1"/>
</dbReference>
<feature type="region of interest" description="Disordered" evidence="12">
    <location>
        <begin position="341"/>
        <end position="361"/>
    </location>
</feature>
<evidence type="ECO:0000256" key="1">
    <source>
        <dbReference type="ARBA" id="ARBA00007123"/>
    </source>
</evidence>
<evidence type="ECO:0000256" key="3">
    <source>
        <dbReference type="ARBA" id="ARBA00015972"/>
    </source>
</evidence>
<evidence type="ECO:0000313" key="14">
    <source>
        <dbReference type="EMBL" id="QOV88223.1"/>
    </source>
</evidence>
<dbReference type="HAMAP" id="MF_00059">
    <property type="entry name" value="RNApol_bact_RpoA"/>
    <property type="match status" value="1"/>
</dbReference>
<comment type="similarity">
    <text evidence="1 11">Belongs to the RNA polymerase alpha chain family.</text>
</comment>
<comment type="domain">
    <text evidence="11">The N-terminal domain is essential for RNAP assembly and basal transcription, whereas the C-terminal domain is involved in interaction with transcriptional regulators and with upstream promoter elements.</text>
</comment>
<dbReference type="RefSeq" id="WP_206291196.1">
    <property type="nucleotide sequence ID" value="NZ_CP063458.1"/>
</dbReference>
<dbReference type="SMART" id="SM00662">
    <property type="entry name" value="RPOLD"/>
    <property type="match status" value="1"/>
</dbReference>
<evidence type="ECO:0000256" key="4">
    <source>
        <dbReference type="ARBA" id="ARBA00022478"/>
    </source>
</evidence>
<dbReference type="NCBIfam" id="NF003519">
    <property type="entry name" value="PRK05182.2-5"/>
    <property type="match status" value="1"/>
</dbReference>
<comment type="subunit">
    <text evidence="11">Homodimer. The RNAP catalytic core consists of 2 alpha, 1 beta, 1 beta' and 1 omega subunit. When a sigma factor is associated with the core the holoenzyme is formed, which can initiate transcription.</text>
</comment>
<dbReference type="GO" id="GO:0046983">
    <property type="term" value="F:protein dimerization activity"/>
    <property type="evidence" value="ECO:0007669"/>
    <property type="project" value="InterPro"/>
</dbReference>
<evidence type="ECO:0000256" key="6">
    <source>
        <dbReference type="ARBA" id="ARBA00022695"/>
    </source>
</evidence>
<dbReference type="Gene3D" id="1.10.150.20">
    <property type="entry name" value="5' to 3' exonuclease, C-terminal subdomain"/>
    <property type="match status" value="1"/>
</dbReference>
<dbReference type="GO" id="GO:0006351">
    <property type="term" value="P:DNA-templated transcription"/>
    <property type="evidence" value="ECO:0007669"/>
    <property type="project" value="UniProtKB-UniRule"/>
</dbReference>
<evidence type="ECO:0000313" key="15">
    <source>
        <dbReference type="Proteomes" id="UP000593765"/>
    </source>
</evidence>
<dbReference type="Pfam" id="PF03118">
    <property type="entry name" value="RNA_pol_A_CTD"/>
    <property type="match status" value="1"/>
</dbReference>
<evidence type="ECO:0000256" key="2">
    <source>
        <dbReference type="ARBA" id="ARBA00012418"/>
    </source>
</evidence>
<evidence type="ECO:0000256" key="12">
    <source>
        <dbReference type="SAM" id="MobiDB-lite"/>
    </source>
</evidence>
<proteinExistence type="inferred from homology"/>
<dbReference type="FunFam" id="2.170.120.12:FF:000001">
    <property type="entry name" value="DNA-directed RNA polymerase subunit alpha"/>
    <property type="match status" value="1"/>
</dbReference>
<keyword evidence="7 11" id="KW-0804">Transcription</keyword>
<dbReference type="EC" id="2.7.7.6" evidence="2 11"/>
<dbReference type="GO" id="GO:0005737">
    <property type="term" value="C:cytoplasm"/>
    <property type="evidence" value="ECO:0007669"/>
    <property type="project" value="UniProtKB-ARBA"/>
</dbReference>
<accession>A0A7M2WS05</accession>
<evidence type="ECO:0000256" key="5">
    <source>
        <dbReference type="ARBA" id="ARBA00022679"/>
    </source>
</evidence>
<keyword evidence="15" id="KW-1185">Reference proteome</keyword>
<gene>
    <name evidence="11" type="primary">rpoA</name>
    <name evidence="14" type="ORF">IPV69_18460</name>
</gene>
<feature type="domain" description="DNA-directed RNA polymerase RpoA/D/Rpb3-type" evidence="13">
    <location>
        <begin position="25"/>
        <end position="234"/>
    </location>
</feature>
<evidence type="ECO:0000256" key="8">
    <source>
        <dbReference type="ARBA" id="ARBA00032524"/>
    </source>
</evidence>
<dbReference type="InterPro" id="IPR011262">
    <property type="entry name" value="DNA-dir_RNA_pol_insert"/>
</dbReference>
<dbReference type="InterPro" id="IPR036603">
    <property type="entry name" value="RBP11-like"/>
</dbReference>
<dbReference type="Gene3D" id="2.170.120.12">
    <property type="entry name" value="DNA-directed RNA polymerase, insert domain"/>
    <property type="match status" value="1"/>
</dbReference>
<evidence type="ECO:0000256" key="7">
    <source>
        <dbReference type="ARBA" id="ARBA00023163"/>
    </source>
</evidence>
<dbReference type="NCBIfam" id="TIGR02027">
    <property type="entry name" value="rpoA"/>
    <property type="match status" value="1"/>
</dbReference>
<feature type="region of interest" description="Alpha C-terminal domain (alpha-CTD)" evidence="11">
    <location>
        <begin position="262"/>
        <end position="361"/>
    </location>
</feature>
<dbReference type="EMBL" id="CP063458">
    <property type="protein sequence ID" value="QOV88223.1"/>
    <property type="molecule type" value="Genomic_DNA"/>
</dbReference>
<dbReference type="GO" id="GO:0003677">
    <property type="term" value="F:DNA binding"/>
    <property type="evidence" value="ECO:0007669"/>
    <property type="project" value="UniProtKB-UniRule"/>
</dbReference>
<dbReference type="SUPFAM" id="SSF55257">
    <property type="entry name" value="RBP11-like subunits of RNA polymerase"/>
    <property type="match status" value="1"/>
</dbReference>
<comment type="catalytic activity">
    <reaction evidence="10 11">
        <text>RNA(n) + a ribonucleoside 5'-triphosphate = RNA(n+1) + diphosphate</text>
        <dbReference type="Rhea" id="RHEA:21248"/>
        <dbReference type="Rhea" id="RHEA-COMP:14527"/>
        <dbReference type="Rhea" id="RHEA-COMP:17342"/>
        <dbReference type="ChEBI" id="CHEBI:33019"/>
        <dbReference type="ChEBI" id="CHEBI:61557"/>
        <dbReference type="ChEBI" id="CHEBI:140395"/>
        <dbReference type="EC" id="2.7.7.6"/>
    </reaction>
</comment>
<dbReference type="AlphaFoldDB" id="A0A7M2WS05"/>
<reference evidence="14 15" key="1">
    <citation type="submission" date="2020-10" db="EMBL/GenBank/DDBJ databases">
        <title>Wide distribution of Phycisphaera-like planctomycetes from WD2101 soil group in peatlands and genome analysis of the first cultivated representative.</title>
        <authorList>
            <person name="Dedysh S.N."/>
            <person name="Beletsky A.V."/>
            <person name="Ivanova A."/>
            <person name="Kulichevskaya I.S."/>
            <person name="Suzina N.E."/>
            <person name="Philippov D.A."/>
            <person name="Rakitin A.L."/>
            <person name="Mardanov A.V."/>
            <person name="Ravin N.V."/>
        </authorList>
    </citation>
    <scope>NUCLEOTIDE SEQUENCE [LARGE SCALE GENOMIC DNA]</scope>
    <source>
        <strain evidence="14 15">M1803</strain>
    </source>
</reference>
<dbReference type="GO" id="GO:0000428">
    <property type="term" value="C:DNA-directed RNA polymerase complex"/>
    <property type="evidence" value="ECO:0007669"/>
    <property type="project" value="UniProtKB-KW"/>
</dbReference>
<dbReference type="CDD" id="cd06928">
    <property type="entry name" value="RNAP_alpha_NTD"/>
    <property type="match status" value="1"/>
</dbReference>
<dbReference type="InterPro" id="IPR011263">
    <property type="entry name" value="DNA-dir_RNA_pol_RpoA/D/Rpb3"/>
</dbReference>
<dbReference type="Proteomes" id="UP000593765">
    <property type="component" value="Chromosome"/>
</dbReference>
<dbReference type="InterPro" id="IPR011260">
    <property type="entry name" value="RNAP_asu_C"/>
</dbReference>